<sequence>MSIVIYEGLKLEVEPEVYKPAEDSFLIAENLEIKENDKVLELGTGSGLLSILAANKGASRIIATDISDKALKCARKNTEETGVEKKINFKKGNLFEP</sequence>
<protein>
    <recommendedName>
        <fullName evidence="3">Methyltransferase small domain-containing protein</fullName>
    </recommendedName>
</protein>
<accession>A0A133VJ64</accession>
<evidence type="ECO:0000313" key="1">
    <source>
        <dbReference type="EMBL" id="KXB06491.1"/>
    </source>
</evidence>
<dbReference type="CDD" id="cd02440">
    <property type="entry name" value="AdoMet_MTases"/>
    <property type="match status" value="1"/>
</dbReference>
<dbReference type="Proteomes" id="UP000070404">
    <property type="component" value="Unassembled WGS sequence"/>
</dbReference>
<dbReference type="EMBL" id="LHYF01000037">
    <property type="protein sequence ID" value="KXB06491.1"/>
    <property type="molecule type" value="Genomic_DNA"/>
</dbReference>
<proteinExistence type="predicted"/>
<evidence type="ECO:0000313" key="2">
    <source>
        <dbReference type="Proteomes" id="UP000070404"/>
    </source>
</evidence>
<evidence type="ECO:0008006" key="3">
    <source>
        <dbReference type="Google" id="ProtNLM"/>
    </source>
</evidence>
<dbReference type="InterPro" id="IPR050210">
    <property type="entry name" value="tRNA_Adenine-N(6)_MTase"/>
</dbReference>
<dbReference type="PANTHER" id="PTHR47739">
    <property type="entry name" value="TRNA1(VAL) (ADENINE(37)-N6)-METHYLTRANSFERASE"/>
    <property type="match status" value="1"/>
</dbReference>
<dbReference type="PANTHER" id="PTHR47739:SF1">
    <property type="entry name" value="TRNA1(VAL) (ADENINE(37)-N6)-METHYLTRANSFERASE"/>
    <property type="match status" value="1"/>
</dbReference>
<keyword evidence="2" id="KW-1185">Reference proteome</keyword>
<comment type="caution">
    <text evidence="1">The sequence shown here is derived from an EMBL/GenBank/DDBJ whole genome shotgun (WGS) entry which is preliminary data.</text>
</comment>
<dbReference type="InterPro" id="IPR029063">
    <property type="entry name" value="SAM-dependent_MTases_sf"/>
</dbReference>
<organism evidence="1 2">
    <name type="scientific">candidate division MSBL1 archaeon SCGC-AAA382C18</name>
    <dbReference type="NCBI Taxonomy" id="1698281"/>
    <lineage>
        <taxon>Archaea</taxon>
        <taxon>Methanobacteriati</taxon>
        <taxon>Methanobacteriota</taxon>
        <taxon>candidate division MSBL1</taxon>
    </lineage>
</organism>
<gene>
    <name evidence="1" type="ORF">AKJ52_02190</name>
</gene>
<reference evidence="1 2" key="1">
    <citation type="journal article" date="2016" name="Sci. Rep.">
        <title>Metabolic traits of an uncultured archaeal lineage -MSBL1- from brine pools of the Red Sea.</title>
        <authorList>
            <person name="Mwirichia R."/>
            <person name="Alam I."/>
            <person name="Rashid M."/>
            <person name="Vinu M."/>
            <person name="Ba-Alawi W."/>
            <person name="Anthony Kamau A."/>
            <person name="Kamanda Ngugi D."/>
            <person name="Goker M."/>
            <person name="Klenk H.P."/>
            <person name="Bajic V."/>
            <person name="Stingl U."/>
        </authorList>
    </citation>
    <scope>NUCLEOTIDE SEQUENCE [LARGE SCALE GENOMIC DNA]</scope>
    <source>
        <strain evidence="1">SCGC-AAA382C18</strain>
    </source>
</reference>
<dbReference type="Pfam" id="PF06325">
    <property type="entry name" value="PrmA"/>
    <property type="match status" value="1"/>
</dbReference>
<name>A0A133VJ64_9EURY</name>
<dbReference type="SUPFAM" id="SSF53335">
    <property type="entry name" value="S-adenosyl-L-methionine-dependent methyltransferases"/>
    <property type="match status" value="1"/>
</dbReference>
<dbReference type="AlphaFoldDB" id="A0A133VJ64"/>
<feature type="non-terminal residue" evidence="1">
    <location>
        <position position="97"/>
    </location>
</feature>
<dbReference type="Gene3D" id="3.40.50.150">
    <property type="entry name" value="Vaccinia Virus protein VP39"/>
    <property type="match status" value="1"/>
</dbReference>